<evidence type="ECO:0000259" key="7">
    <source>
        <dbReference type="Pfam" id="PF04138"/>
    </source>
</evidence>
<name>A0ABP9QMI1_9RHOO</name>
<comment type="similarity">
    <text evidence="2">Belongs to the GtrA family.</text>
</comment>
<keyword evidence="9" id="KW-1185">Reference proteome</keyword>
<reference evidence="9" key="1">
    <citation type="journal article" date="2019" name="Int. J. Syst. Evol. Microbiol.">
        <title>The Global Catalogue of Microorganisms (GCM) 10K type strain sequencing project: providing services to taxonomists for standard genome sequencing and annotation.</title>
        <authorList>
            <consortium name="The Broad Institute Genomics Platform"/>
            <consortium name="The Broad Institute Genome Sequencing Center for Infectious Disease"/>
            <person name="Wu L."/>
            <person name="Ma J."/>
        </authorList>
    </citation>
    <scope>NUCLEOTIDE SEQUENCE [LARGE SCALE GENOMIC DNA]</scope>
    <source>
        <strain evidence="9">JCM 18715</strain>
    </source>
</reference>
<dbReference type="PANTHER" id="PTHR38459">
    <property type="entry name" value="PROPHAGE BACTOPRENOL-LINKED GLUCOSE TRANSLOCASE HOMOLOG"/>
    <property type="match status" value="1"/>
</dbReference>
<evidence type="ECO:0000256" key="3">
    <source>
        <dbReference type="ARBA" id="ARBA00022692"/>
    </source>
</evidence>
<protein>
    <recommendedName>
        <fullName evidence="7">GtrA/DPMS transmembrane domain-containing protein</fullName>
    </recommendedName>
</protein>
<evidence type="ECO:0000256" key="2">
    <source>
        <dbReference type="ARBA" id="ARBA00009399"/>
    </source>
</evidence>
<dbReference type="InterPro" id="IPR007267">
    <property type="entry name" value="GtrA_DPMS_TM"/>
</dbReference>
<keyword evidence="4 6" id="KW-1133">Transmembrane helix</keyword>
<feature type="domain" description="GtrA/DPMS transmembrane" evidence="7">
    <location>
        <begin position="17"/>
        <end position="129"/>
    </location>
</feature>
<evidence type="ECO:0000313" key="9">
    <source>
        <dbReference type="Proteomes" id="UP001500547"/>
    </source>
</evidence>
<comment type="subcellular location">
    <subcellularLocation>
        <location evidence="1">Membrane</location>
        <topology evidence="1">Multi-pass membrane protein</topology>
    </subcellularLocation>
</comment>
<accession>A0ABP9QMI1</accession>
<evidence type="ECO:0000256" key="4">
    <source>
        <dbReference type="ARBA" id="ARBA00022989"/>
    </source>
</evidence>
<comment type="caution">
    <text evidence="8">The sequence shown here is derived from an EMBL/GenBank/DDBJ whole genome shotgun (WGS) entry which is preliminary data.</text>
</comment>
<dbReference type="RefSeq" id="WP_345532599.1">
    <property type="nucleotide sequence ID" value="NZ_BAABLD010000008.1"/>
</dbReference>
<sequence length="135" mass="14725">MSTPADGNISRRSFFSFLLVGGGATLLQYLIMALLLWTTNLSPTVASSTGFLISAVFNYWANARYTFGGQHDHRASALRFIVTLCAGLAINALSLALLQAAGAPVWLAQLIATGIVFIWNYLINAIWTFRKRQPS</sequence>
<dbReference type="EMBL" id="BAABLD010000008">
    <property type="protein sequence ID" value="GAA5164396.1"/>
    <property type="molecule type" value="Genomic_DNA"/>
</dbReference>
<gene>
    <name evidence="8" type="ORF">GCM10025770_18200</name>
</gene>
<feature type="transmembrane region" description="Helical" evidence="6">
    <location>
        <begin position="12"/>
        <end position="35"/>
    </location>
</feature>
<dbReference type="InterPro" id="IPR051401">
    <property type="entry name" value="GtrA_CellWall_Glycosyl"/>
</dbReference>
<evidence type="ECO:0000256" key="1">
    <source>
        <dbReference type="ARBA" id="ARBA00004141"/>
    </source>
</evidence>
<evidence type="ECO:0000256" key="6">
    <source>
        <dbReference type="SAM" id="Phobius"/>
    </source>
</evidence>
<feature type="transmembrane region" description="Helical" evidence="6">
    <location>
        <begin position="80"/>
        <end position="100"/>
    </location>
</feature>
<keyword evidence="3 6" id="KW-0812">Transmembrane</keyword>
<feature type="transmembrane region" description="Helical" evidence="6">
    <location>
        <begin position="106"/>
        <end position="129"/>
    </location>
</feature>
<dbReference type="Pfam" id="PF04138">
    <property type="entry name" value="GtrA_DPMS_TM"/>
    <property type="match status" value="1"/>
</dbReference>
<keyword evidence="5 6" id="KW-0472">Membrane</keyword>
<evidence type="ECO:0000256" key="5">
    <source>
        <dbReference type="ARBA" id="ARBA00023136"/>
    </source>
</evidence>
<feature type="transmembrane region" description="Helical" evidence="6">
    <location>
        <begin position="41"/>
        <end position="60"/>
    </location>
</feature>
<organism evidence="8 9">
    <name type="scientific">Viridibacterium curvum</name>
    <dbReference type="NCBI Taxonomy" id="1101404"/>
    <lineage>
        <taxon>Bacteria</taxon>
        <taxon>Pseudomonadati</taxon>
        <taxon>Pseudomonadota</taxon>
        <taxon>Betaproteobacteria</taxon>
        <taxon>Rhodocyclales</taxon>
        <taxon>Rhodocyclaceae</taxon>
        <taxon>Viridibacterium</taxon>
    </lineage>
</organism>
<dbReference type="Proteomes" id="UP001500547">
    <property type="component" value="Unassembled WGS sequence"/>
</dbReference>
<evidence type="ECO:0000313" key="8">
    <source>
        <dbReference type="EMBL" id="GAA5164396.1"/>
    </source>
</evidence>
<proteinExistence type="inferred from homology"/>
<dbReference type="PANTHER" id="PTHR38459:SF1">
    <property type="entry name" value="PROPHAGE BACTOPRENOL-LINKED GLUCOSE TRANSLOCASE HOMOLOG"/>
    <property type="match status" value="1"/>
</dbReference>